<keyword evidence="2" id="KW-0418">Kinase</keyword>
<accession>A0A1F7HD68</accession>
<organism evidence="4 5">
    <name type="scientific">Candidatus Roizmanbacteria bacterium RIFCSPHIGHO2_02_FULL_40_9</name>
    <dbReference type="NCBI Taxonomy" id="1802042"/>
    <lineage>
        <taxon>Bacteria</taxon>
        <taxon>Candidatus Roizmaniibacteriota</taxon>
    </lineage>
</organism>
<dbReference type="InterPro" id="IPR011611">
    <property type="entry name" value="PfkB_dom"/>
</dbReference>
<dbReference type="Pfam" id="PF00294">
    <property type="entry name" value="PfkB"/>
    <property type="match status" value="1"/>
</dbReference>
<dbReference type="SUPFAM" id="SSF53613">
    <property type="entry name" value="Ribokinase-like"/>
    <property type="match status" value="1"/>
</dbReference>
<dbReference type="PANTHER" id="PTHR10584:SF166">
    <property type="entry name" value="RIBOKINASE"/>
    <property type="match status" value="1"/>
</dbReference>
<name>A0A1F7HD68_9BACT</name>
<dbReference type="PANTHER" id="PTHR10584">
    <property type="entry name" value="SUGAR KINASE"/>
    <property type="match status" value="1"/>
</dbReference>
<dbReference type="InterPro" id="IPR002173">
    <property type="entry name" value="Carboh/pur_kinase_PfkB_CS"/>
</dbReference>
<dbReference type="GO" id="GO:0016301">
    <property type="term" value="F:kinase activity"/>
    <property type="evidence" value="ECO:0007669"/>
    <property type="project" value="UniProtKB-KW"/>
</dbReference>
<proteinExistence type="predicted"/>
<dbReference type="InterPro" id="IPR029056">
    <property type="entry name" value="Ribokinase-like"/>
</dbReference>
<dbReference type="AlphaFoldDB" id="A0A1F7HD68"/>
<evidence type="ECO:0000256" key="2">
    <source>
        <dbReference type="ARBA" id="ARBA00022777"/>
    </source>
</evidence>
<evidence type="ECO:0000259" key="3">
    <source>
        <dbReference type="Pfam" id="PF00294"/>
    </source>
</evidence>
<feature type="domain" description="Carbohydrate kinase PfkB" evidence="3">
    <location>
        <begin position="26"/>
        <end position="298"/>
    </location>
</feature>
<evidence type="ECO:0000256" key="1">
    <source>
        <dbReference type="ARBA" id="ARBA00022679"/>
    </source>
</evidence>
<dbReference type="Proteomes" id="UP000177027">
    <property type="component" value="Unassembled WGS sequence"/>
</dbReference>
<evidence type="ECO:0000313" key="4">
    <source>
        <dbReference type="EMBL" id="OGK29227.1"/>
    </source>
</evidence>
<evidence type="ECO:0000313" key="5">
    <source>
        <dbReference type="Proteomes" id="UP000177027"/>
    </source>
</evidence>
<protein>
    <recommendedName>
        <fullName evidence="3">Carbohydrate kinase PfkB domain-containing protein</fullName>
    </recommendedName>
</protein>
<reference evidence="4 5" key="1">
    <citation type="journal article" date="2016" name="Nat. Commun.">
        <title>Thousands of microbial genomes shed light on interconnected biogeochemical processes in an aquifer system.</title>
        <authorList>
            <person name="Anantharaman K."/>
            <person name="Brown C.T."/>
            <person name="Hug L.A."/>
            <person name="Sharon I."/>
            <person name="Castelle C.J."/>
            <person name="Probst A.J."/>
            <person name="Thomas B.C."/>
            <person name="Singh A."/>
            <person name="Wilkins M.J."/>
            <person name="Karaoz U."/>
            <person name="Brodie E.L."/>
            <person name="Williams K.H."/>
            <person name="Hubbard S.S."/>
            <person name="Banfield J.F."/>
        </authorList>
    </citation>
    <scope>NUCLEOTIDE SEQUENCE [LARGE SCALE GENOMIC DNA]</scope>
</reference>
<dbReference type="Gene3D" id="3.40.1190.20">
    <property type="match status" value="1"/>
</dbReference>
<sequence length="312" mass="34794">MFSNVIVTGSIAFDEIMDFPGSFGDYIMPDKIHKLNVSFVVDTLEKQIGGTGTNIAYSINLFEKNKVLLASAIGSDGQIFIDWMNTQGMSTKLIYIDRKLFTATGKAITDKDDNQIWGFYYGACISGKNIDLSKKLNKTTLLVISANHPDAFLNFQSQAIKQRIEYIYDPGMSLTWIKKDDLREGVLNSRWFVGNDYEVERISEIIGFSASQLADKGIHVITTLGHKGVRYQHKDEHVYLPAVHGIKIVDPTGAGDAWRGGFIAGLLRNMSIKESLAMGNAVASFAVERYGTVNHKPTLIQVERRMKEILRG</sequence>
<gene>
    <name evidence="4" type="ORF">A3D06_01160</name>
</gene>
<dbReference type="PROSITE" id="PS00584">
    <property type="entry name" value="PFKB_KINASES_2"/>
    <property type="match status" value="1"/>
</dbReference>
<dbReference type="EMBL" id="MFZS01000011">
    <property type="protein sequence ID" value="OGK29227.1"/>
    <property type="molecule type" value="Genomic_DNA"/>
</dbReference>
<comment type="caution">
    <text evidence="4">The sequence shown here is derived from an EMBL/GenBank/DDBJ whole genome shotgun (WGS) entry which is preliminary data.</text>
</comment>
<keyword evidence="1" id="KW-0808">Transferase</keyword>